<proteinExistence type="inferred from homology"/>
<feature type="binding site" evidence="5">
    <location>
        <position position="296"/>
    </location>
    <ligand>
        <name>Ca(2+)</name>
        <dbReference type="ChEBI" id="CHEBI:29108"/>
    </ligand>
</feature>
<dbReference type="InterPro" id="IPR043147">
    <property type="entry name" value="Penicillin_amidase_A-knob"/>
</dbReference>
<evidence type="ECO:0000256" key="4">
    <source>
        <dbReference type="PIRSR" id="PIRSR001227-1"/>
    </source>
</evidence>
<sequence>MRLVLGSRRPITTGEHRIPGLLAPLTVRRDKFGVPTIEAENDADAFFGLGFVQAQDRGFQLESLLRVVRGTMAAMVGGKALPLDRLSRRIGFRRAGELQLAAVDADIREALIAFTSGINAGQTHGSHKPPHEFELLKATPTPWEPADVLGLVKLETFLLPSNWDAELARLQILRADGPDALRDLDPAGVEAPADRGDSTAAEALASDLRLFMQFAPRGGGSNNWVIAGSRTATGKPILASDPHLGPSLPSPWYLAHLNTPTWAVAGAALAGTLVFSIAHNGFACWGVTAGLTDNTDLVLVKPDATFPTVREVISVADGADVIEEVTITPHGPVVAGDAAELIALRAVWLDPLPLRGFFDARHAKSFEQFRRPFAAWPCLPLNVVYADETGTTGYQLIGQLPKRKLGHGTLPLPAEVAGWDGLIPFDEMPFAVNPPAGFLATANDPHTADGRFGVDYVDPYRAEIIRAELATRSDWTVEFCGKLQRNQWSMPWDEIRDTVLALSATDPDATLGLDLLKKWDSHVTAESPAATVFELFVAEMATRTAKAKAPKAWRAALGGDIDLGPFSQSLFAERRVGHLVRLVQTQPDGWFADPWPAVMADALGTVVRTLRTKHGPAPAFWQWGDLRQLRLEHPIFKNHWLGRVFNAGPVPLGGDCNTVLQAAAQPLDPLDFTHNIPNLRAVFDTSNWSNSRFVLAGGQSGNPCSANFVDQFDLWLTGETIPIAWAADEVIRRSVASLRLLPAG</sequence>
<reference evidence="7" key="1">
    <citation type="submission" date="2019-08" db="EMBL/GenBank/DDBJ databases">
        <title>Limnoglobus roseus gen. nov., sp. nov., a novel freshwater planctomycete with a giant genome from the family Gemmataceae.</title>
        <authorList>
            <person name="Kulichevskaya I.S."/>
            <person name="Naumoff D.G."/>
            <person name="Miroshnikov K."/>
            <person name="Ivanova A."/>
            <person name="Philippov D.A."/>
            <person name="Hakobyan A."/>
            <person name="Rijpstra I.C."/>
            <person name="Sinninghe Damste J.S."/>
            <person name="Liesack W."/>
            <person name="Dedysh S.N."/>
        </authorList>
    </citation>
    <scope>NUCLEOTIDE SEQUENCE [LARGE SCALE GENOMIC DNA]</scope>
    <source>
        <strain evidence="7">PX52</strain>
    </source>
</reference>
<dbReference type="PIRSF" id="PIRSF001227">
    <property type="entry name" value="Pen_acylase"/>
    <property type="match status" value="1"/>
</dbReference>
<dbReference type="Gene3D" id="1.10.439.10">
    <property type="entry name" value="Penicillin Amidohydrolase, domain 1"/>
    <property type="match status" value="1"/>
</dbReference>
<dbReference type="InterPro" id="IPR014395">
    <property type="entry name" value="Pen/GL7ACA/AHL_acylase"/>
</dbReference>
<dbReference type="AlphaFoldDB" id="A0A5C1ADG2"/>
<dbReference type="InterPro" id="IPR023343">
    <property type="entry name" value="Penicillin_amidase_dom1"/>
</dbReference>
<gene>
    <name evidence="6" type="ORF">PX52LOC_03137</name>
</gene>
<evidence type="ECO:0000256" key="1">
    <source>
        <dbReference type="ARBA" id="ARBA00006586"/>
    </source>
</evidence>
<accession>A0A5C1ADG2</accession>
<feature type="active site" description="Nucleophile" evidence="4">
    <location>
        <position position="221"/>
    </location>
</feature>
<feature type="binding site" evidence="5">
    <location>
        <position position="166"/>
    </location>
    <ligand>
        <name>Ca(2+)</name>
        <dbReference type="ChEBI" id="CHEBI:29108"/>
    </ligand>
</feature>
<dbReference type="GO" id="GO:0016811">
    <property type="term" value="F:hydrolase activity, acting on carbon-nitrogen (but not peptide) bonds, in linear amides"/>
    <property type="evidence" value="ECO:0007669"/>
    <property type="project" value="InterPro"/>
</dbReference>
<dbReference type="Gene3D" id="3.60.20.10">
    <property type="entry name" value="Glutamine Phosphoribosylpyrophosphate, subunit 1, domain 1"/>
    <property type="match status" value="1"/>
</dbReference>
<dbReference type="EMBL" id="CP042425">
    <property type="protein sequence ID" value="QEL16197.1"/>
    <property type="molecule type" value="Genomic_DNA"/>
</dbReference>
<evidence type="ECO:0000256" key="3">
    <source>
        <dbReference type="ARBA" id="ARBA00023145"/>
    </source>
</evidence>
<dbReference type="PANTHER" id="PTHR34218">
    <property type="entry name" value="PEPTIDASE S45 PENICILLIN AMIDASE"/>
    <property type="match status" value="1"/>
</dbReference>
<keyword evidence="5" id="KW-0106">Calcium</keyword>
<dbReference type="PANTHER" id="PTHR34218:SF4">
    <property type="entry name" value="ACYL-HOMOSERINE LACTONE ACYLASE QUIP"/>
    <property type="match status" value="1"/>
</dbReference>
<name>A0A5C1ADG2_9BACT</name>
<evidence type="ECO:0000313" key="7">
    <source>
        <dbReference type="Proteomes" id="UP000324974"/>
    </source>
</evidence>
<dbReference type="GO" id="GO:0046872">
    <property type="term" value="F:metal ion binding"/>
    <property type="evidence" value="ECO:0007669"/>
    <property type="project" value="UniProtKB-KW"/>
</dbReference>
<dbReference type="SUPFAM" id="SSF56235">
    <property type="entry name" value="N-terminal nucleophile aminohydrolases (Ntn hydrolases)"/>
    <property type="match status" value="1"/>
</dbReference>
<protein>
    <submittedName>
        <fullName evidence="6">Penicillin acylase family protein</fullName>
    </submittedName>
</protein>
<dbReference type="Gene3D" id="1.10.1400.10">
    <property type="match status" value="1"/>
</dbReference>
<dbReference type="KEGG" id="lrs:PX52LOC_03137"/>
<keyword evidence="2" id="KW-0378">Hydrolase</keyword>
<dbReference type="GO" id="GO:0017000">
    <property type="term" value="P:antibiotic biosynthetic process"/>
    <property type="evidence" value="ECO:0007669"/>
    <property type="project" value="InterPro"/>
</dbReference>
<dbReference type="CDD" id="cd03747">
    <property type="entry name" value="Ntn_PGA_like"/>
    <property type="match status" value="1"/>
</dbReference>
<organism evidence="6 7">
    <name type="scientific">Limnoglobus roseus</name>
    <dbReference type="NCBI Taxonomy" id="2598579"/>
    <lineage>
        <taxon>Bacteria</taxon>
        <taxon>Pseudomonadati</taxon>
        <taxon>Planctomycetota</taxon>
        <taxon>Planctomycetia</taxon>
        <taxon>Gemmatales</taxon>
        <taxon>Gemmataceae</taxon>
        <taxon>Limnoglobus</taxon>
    </lineage>
</organism>
<dbReference type="InterPro" id="IPR029055">
    <property type="entry name" value="Ntn_hydrolases_N"/>
</dbReference>
<dbReference type="InterPro" id="IPR002692">
    <property type="entry name" value="S45"/>
</dbReference>
<dbReference type="Proteomes" id="UP000324974">
    <property type="component" value="Chromosome"/>
</dbReference>
<keyword evidence="5" id="KW-0479">Metal-binding</keyword>
<evidence type="ECO:0000256" key="2">
    <source>
        <dbReference type="ARBA" id="ARBA00022801"/>
    </source>
</evidence>
<evidence type="ECO:0000313" key="6">
    <source>
        <dbReference type="EMBL" id="QEL16197.1"/>
    </source>
</evidence>
<keyword evidence="7" id="KW-1185">Reference proteome</keyword>
<dbReference type="RefSeq" id="WP_168219012.1">
    <property type="nucleotide sequence ID" value="NZ_CP042425.1"/>
</dbReference>
<dbReference type="InterPro" id="IPR043146">
    <property type="entry name" value="Penicillin_amidase_N_B-knob"/>
</dbReference>
<dbReference type="Gene3D" id="2.30.120.10">
    <property type="match status" value="1"/>
</dbReference>
<comment type="similarity">
    <text evidence="1">Belongs to the peptidase S45 family.</text>
</comment>
<comment type="cofactor">
    <cofactor evidence="5">
        <name>Ca(2+)</name>
        <dbReference type="ChEBI" id="CHEBI:29108"/>
    </cofactor>
    <text evidence="5">Binds 1 Ca(2+) ion per dimer.</text>
</comment>
<feature type="binding site" evidence="5">
    <location>
        <position position="293"/>
    </location>
    <ligand>
        <name>Ca(2+)</name>
        <dbReference type="ChEBI" id="CHEBI:29108"/>
    </ligand>
</feature>
<dbReference type="Pfam" id="PF01804">
    <property type="entry name" value="Penicil_amidase"/>
    <property type="match status" value="1"/>
</dbReference>
<keyword evidence="3" id="KW-0865">Zymogen</keyword>
<evidence type="ECO:0000256" key="5">
    <source>
        <dbReference type="PIRSR" id="PIRSR001227-2"/>
    </source>
</evidence>